<name>A0A7W6F8R5_9HYPH</name>
<dbReference type="GO" id="GO:0004519">
    <property type="term" value="F:endonuclease activity"/>
    <property type="evidence" value="ECO:0007669"/>
    <property type="project" value="UniProtKB-KW"/>
</dbReference>
<keyword evidence="5" id="KW-1185">Reference proteome</keyword>
<keyword evidence="3" id="KW-0540">Nuclease</keyword>
<reference evidence="2" key="1">
    <citation type="journal article" date="2014" name="Int. J. Syst. Evol. Microbiol.">
        <title>Complete genome of a new Firmicutes species belonging to the dominant human colonic microbiota ('Ruminococcus bicirculans') reveals two chromosomes and a selective capacity to utilize plant glucans.</title>
        <authorList>
            <consortium name="NISC Comparative Sequencing Program"/>
            <person name="Wegmann U."/>
            <person name="Louis P."/>
            <person name="Goesmann A."/>
            <person name="Henrissat B."/>
            <person name="Duncan S.H."/>
            <person name="Flint H.J."/>
        </authorList>
    </citation>
    <scope>NUCLEOTIDE SEQUENCE</scope>
    <source>
        <strain evidence="2">NBRC 107710</strain>
    </source>
</reference>
<dbReference type="Pfam" id="PF13391">
    <property type="entry name" value="HNH_2"/>
    <property type="match status" value="1"/>
</dbReference>
<accession>A0A7W6F8R5</accession>
<dbReference type="EMBL" id="BSPG01000024">
    <property type="protein sequence ID" value="GLS45598.1"/>
    <property type="molecule type" value="Genomic_DNA"/>
</dbReference>
<reference evidence="2" key="4">
    <citation type="submission" date="2023-01" db="EMBL/GenBank/DDBJ databases">
        <title>Draft genome sequence of Methylobacterium brachythecii strain NBRC 107710.</title>
        <authorList>
            <person name="Sun Q."/>
            <person name="Mori K."/>
        </authorList>
    </citation>
    <scope>NUCLEOTIDE SEQUENCE</scope>
    <source>
        <strain evidence="2">NBRC 107710</strain>
    </source>
</reference>
<dbReference type="Proteomes" id="UP000517759">
    <property type="component" value="Unassembled WGS sequence"/>
</dbReference>
<evidence type="ECO:0000313" key="4">
    <source>
        <dbReference type="Proteomes" id="UP000517759"/>
    </source>
</evidence>
<keyword evidence="3" id="KW-0378">Hydrolase</keyword>
<dbReference type="AlphaFoldDB" id="A0A7W6F8R5"/>
<evidence type="ECO:0000313" key="5">
    <source>
        <dbReference type="Proteomes" id="UP001156881"/>
    </source>
</evidence>
<gene>
    <name evidence="2" type="ORF">GCM10007884_35890</name>
    <name evidence="3" type="ORF">GGR33_004251</name>
</gene>
<evidence type="ECO:0000259" key="1">
    <source>
        <dbReference type="Pfam" id="PF13391"/>
    </source>
</evidence>
<evidence type="ECO:0000313" key="2">
    <source>
        <dbReference type="EMBL" id="GLS45598.1"/>
    </source>
</evidence>
<reference evidence="5" key="2">
    <citation type="journal article" date="2019" name="Int. J. Syst. Evol. Microbiol.">
        <title>The Global Catalogue of Microorganisms (GCM) 10K type strain sequencing project: providing services to taxonomists for standard genome sequencing and annotation.</title>
        <authorList>
            <consortium name="The Broad Institute Genomics Platform"/>
            <consortium name="The Broad Institute Genome Sequencing Center for Infectious Disease"/>
            <person name="Wu L."/>
            <person name="Ma J."/>
        </authorList>
    </citation>
    <scope>NUCLEOTIDE SEQUENCE [LARGE SCALE GENOMIC DNA]</scope>
    <source>
        <strain evidence="5">NBRC 107710</strain>
    </source>
</reference>
<dbReference type="RefSeq" id="WP_183508815.1">
    <property type="nucleotide sequence ID" value="NZ_BSPG01000024.1"/>
</dbReference>
<protein>
    <submittedName>
        <fullName evidence="3">Putative restriction endonuclease</fullName>
    </submittedName>
</protein>
<dbReference type="InterPro" id="IPR003615">
    <property type="entry name" value="HNH_nuc"/>
</dbReference>
<keyword evidence="3" id="KW-0255">Endonuclease</keyword>
<evidence type="ECO:0000313" key="3">
    <source>
        <dbReference type="EMBL" id="MBB3904728.1"/>
    </source>
</evidence>
<comment type="caution">
    <text evidence="3">The sequence shown here is derived from an EMBL/GenBank/DDBJ whole genome shotgun (WGS) entry which is preliminary data.</text>
</comment>
<sequence length="299" mass="33203">MTLGVFIHRADSIYDDSPAERYQFPKQYLSRVQACLSDWIVYYEPRKLAGTRGYFAIARVEDIIPDPSVVGMFVALIEPGSYLDFAQPVPFADEGGVLERGVLNEQGRISGRAQAAVRSISPTDFDRILNRGLDDENAVLPRVGERAADPGFAEPQVPFGLDEARERVAQITSRIVRDRVFRRVVLAAYGERCVLTGLKLLNGGGRAEVAAAHIRSVEANGPDIVTNGLALSGTAHWMFDRGLISLSDDLEILISRQTNDPDGIRNFINKTGRALAPLRALDRPHPHFLAWHREHCFKQ</sequence>
<feature type="domain" description="HNH nuclease" evidence="1">
    <location>
        <begin position="193"/>
        <end position="246"/>
    </location>
</feature>
<reference evidence="3 4" key="3">
    <citation type="submission" date="2020-08" db="EMBL/GenBank/DDBJ databases">
        <title>Genomic Encyclopedia of Type Strains, Phase IV (KMG-IV): sequencing the most valuable type-strain genomes for metagenomic binning, comparative biology and taxonomic classification.</title>
        <authorList>
            <person name="Goeker M."/>
        </authorList>
    </citation>
    <scope>NUCLEOTIDE SEQUENCE [LARGE SCALE GENOMIC DNA]</scope>
    <source>
        <strain evidence="3 4">DSM 24105</strain>
    </source>
</reference>
<organism evidence="3 4">
    <name type="scientific">Methylobacterium brachythecii</name>
    <dbReference type="NCBI Taxonomy" id="1176177"/>
    <lineage>
        <taxon>Bacteria</taxon>
        <taxon>Pseudomonadati</taxon>
        <taxon>Pseudomonadota</taxon>
        <taxon>Alphaproteobacteria</taxon>
        <taxon>Hyphomicrobiales</taxon>
        <taxon>Methylobacteriaceae</taxon>
        <taxon>Methylobacterium</taxon>
    </lineage>
</organism>
<dbReference type="Proteomes" id="UP001156881">
    <property type="component" value="Unassembled WGS sequence"/>
</dbReference>
<dbReference type="EMBL" id="JACIDN010000008">
    <property type="protein sequence ID" value="MBB3904728.1"/>
    <property type="molecule type" value="Genomic_DNA"/>
</dbReference>
<proteinExistence type="predicted"/>